<accession>A0A9D1IWP5</accession>
<comment type="caution">
    <text evidence="5">The sequence shown here is derived from an EMBL/GenBank/DDBJ whole genome shotgun (WGS) entry which is preliminary data.</text>
</comment>
<organism evidence="5 6">
    <name type="scientific">Candidatus Avoscillospira avicola</name>
    <dbReference type="NCBI Taxonomy" id="2840706"/>
    <lineage>
        <taxon>Bacteria</taxon>
        <taxon>Bacillati</taxon>
        <taxon>Bacillota</taxon>
        <taxon>Clostridia</taxon>
        <taxon>Eubacteriales</taxon>
        <taxon>Oscillospiraceae</taxon>
        <taxon>Oscillospiraceae incertae sedis</taxon>
        <taxon>Candidatus Avoscillospira</taxon>
    </lineage>
</organism>
<reference evidence="5" key="1">
    <citation type="submission" date="2020-10" db="EMBL/GenBank/DDBJ databases">
        <authorList>
            <person name="Gilroy R."/>
        </authorList>
    </citation>
    <scope>NUCLEOTIDE SEQUENCE</scope>
    <source>
        <strain evidence="5">ChiBcec15-4380</strain>
    </source>
</reference>
<evidence type="ECO:0000256" key="3">
    <source>
        <dbReference type="ARBA" id="ARBA00023163"/>
    </source>
</evidence>
<keyword evidence="3" id="KW-0804">Transcription</keyword>
<dbReference type="GO" id="GO:0003700">
    <property type="term" value="F:DNA-binding transcription factor activity"/>
    <property type="evidence" value="ECO:0007669"/>
    <property type="project" value="TreeGrafter"/>
</dbReference>
<dbReference type="SUPFAM" id="SSF53822">
    <property type="entry name" value="Periplasmic binding protein-like I"/>
    <property type="match status" value="1"/>
</dbReference>
<gene>
    <name evidence="5" type="ORF">IAA53_04475</name>
</gene>
<dbReference type="PANTHER" id="PTHR30146:SF109">
    <property type="entry name" value="HTH-TYPE TRANSCRIPTIONAL REGULATOR GALS"/>
    <property type="match status" value="1"/>
</dbReference>
<dbReference type="SMART" id="SM00354">
    <property type="entry name" value="HTH_LACI"/>
    <property type="match status" value="1"/>
</dbReference>
<proteinExistence type="predicted"/>
<dbReference type="Gene3D" id="3.40.50.2300">
    <property type="match status" value="2"/>
</dbReference>
<evidence type="ECO:0000313" key="5">
    <source>
        <dbReference type="EMBL" id="HIR50530.1"/>
    </source>
</evidence>
<dbReference type="InterPro" id="IPR000843">
    <property type="entry name" value="HTH_LacI"/>
</dbReference>
<dbReference type="GO" id="GO:0000976">
    <property type="term" value="F:transcription cis-regulatory region binding"/>
    <property type="evidence" value="ECO:0007669"/>
    <property type="project" value="TreeGrafter"/>
</dbReference>
<dbReference type="Pfam" id="PF00356">
    <property type="entry name" value="LacI"/>
    <property type="match status" value="1"/>
</dbReference>
<dbReference type="SUPFAM" id="SSF47413">
    <property type="entry name" value="lambda repressor-like DNA-binding domains"/>
    <property type="match status" value="1"/>
</dbReference>
<evidence type="ECO:0000256" key="1">
    <source>
        <dbReference type="ARBA" id="ARBA00023015"/>
    </source>
</evidence>
<evidence type="ECO:0000256" key="2">
    <source>
        <dbReference type="ARBA" id="ARBA00023125"/>
    </source>
</evidence>
<dbReference type="PROSITE" id="PS50932">
    <property type="entry name" value="HTH_LACI_2"/>
    <property type="match status" value="1"/>
</dbReference>
<name>A0A9D1IWP5_9FIRM</name>
<reference evidence="5" key="2">
    <citation type="journal article" date="2021" name="PeerJ">
        <title>Extensive microbial diversity within the chicken gut microbiome revealed by metagenomics and culture.</title>
        <authorList>
            <person name="Gilroy R."/>
            <person name="Ravi A."/>
            <person name="Getino M."/>
            <person name="Pursley I."/>
            <person name="Horton D.L."/>
            <person name="Alikhan N.F."/>
            <person name="Baker D."/>
            <person name="Gharbi K."/>
            <person name="Hall N."/>
            <person name="Watson M."/>
            <person name="Adriaenssens E.M."/>
            <person name="Foster-Nyarko E."/>
            <person name="Jarju S."/>
            <person name="Secka A."/>
            <person name="Antonio M."/>
            <person name="Oren A."/>
            <person name="Chaudhuri R.R."/>
            <person name="La Ragione R."/>
            <person name="Hildebrand F."/>
            <person name="Pallen M.J."/>
        </authorList>
    </citation>
    <scope>NUCLEOTIDE SEQUENCE</scope>
    <source>
        <strain evidence="5">ChiBcec15-4380</strain>
    </source>
</reference>
<keyword evidence="1" id="KW-0805">Transcription regulation</keyword>
<dbReference type="Pfam" id="PF13377">
    <property type="entry name" value="Peripla_BP_3"/>
    <property type="match status" value="1"/>
</dbReference>
<dbReference type="AlphaFoldDB" id="A0A9D1IWP5"/>
<dbReference type="Proteomes" id="UP000824239">
    <property type="component" value="Unassembled WGS sequence"/>
</dbReference>
<evidence type="ECO:0000259" key="4">
    <source>
        <dbReference type="PROSITE" id="PS50932"/>
    </source>
</evidence>
<dbReference type="CDD" id="cd01392">
    <property type="entry name" value="HTH_LacI"/>
    <property type="match status" value="1"/>
</dbReference>
<dbReference type="PANTHER" id="PTHR30146">
    <property type="entry name" value="LACI-RELATED TRANSCRIPTIONAL REPRESSOR"/>
    <property type="match status" value="1"/>
</dbReference>
<dbReference type="InterPro" id="IPR010982">
    <property type="entry name" value="Lambda_DNA-bd_dom_sf"/>
</dbReference>
<sequence length="351" mass="38353">MAGVTVKDIAKKLGVSTASVSVALNGKPGVSQATRNRILAAAAEMGYNDQKSATADGKLLCFLIYVDQVVGIAQESTFYTFVLKGIEAQAKQLGYRVLIRYYYANRDFAEQLSDILSDLAGLLVLGTDLTLMRKAQLFPLVSGQDIPFPVVMIDNFLFSSYVDCVGNDNLFGAKSAISYLIDLGHTSFGYLRARQRVTNFEDREKGIRMALEEHLPDAPNPLEIIDVDIAADRAYLDLCRWLEGRSSLPQALFAENDVVAAAAIRALTAQGIRVPQDISVMGFDDIPVCEMVEPTITTVHSFKETLGREAVLLLHRRITSGQSGAQIQASGVMKVSLSTRIVTRKSVAPRR</sequence>
<dbReference type="Gene3D" id="1.10.260.40">
    <property type="entry name" value="lambda repressor-like DNA-binding domains"/>
    <property type="match status" value="1"/>
</dbReference>
<dbReference type="EMBL" id="DVHE01000038">
    <property type="protein sequence ID" value="HIR50530.1"/>
    <property type="molecule type" value="Genomic_DNA"/>
</dbReference>
<evidence type="ECO:0000313" key="6">
    <source>
        <dbReference type="Proteomes" id="UP000824239"/>
    </source>
</evidence>
<dbReference type="InterPro" id="IPR028082">
    <property type="entry name" value="Peripla_BP_I"/>
</dbReference>
<dbReference type="InterPro" id="IPR046335">
    <property type="entry name" value="LacI/GalR-like_sensor"/>
</dbReference>
<protein>
    <submittedName>
        <fullName evidence="5">LacI family DNA-binding transcriptional regulator</fullName>
    </submittedName>
</protein>
<keyword evidence="2 5" id="KW-0238">DNA-binding</keyword>
<feature type="domain" description="HTH lacI-type" evidence="4">
    <location>
        <begin position="4"/>
        <end position="47"/>
    </location>
</feature>